<evidence type="ECO:0000313" key="2">
    <source>
        <dbReference type="EMBL" id="MEH7827226.1"/>
    </source>
</evidence>
<keyword evidence="3" id="KW-1185">Reference proteome</keyword>
<accession>A0ABU8BRE5</accession>
<evidence type="ECO:0000313" key="3">
    <source>
        <dbReference type="Proteomes" id="UP001431963"/>
    </source>
</evidence>
<dbReference type="InterPro" id="IPR022584">
    <property type="entry name" value="DUF2937"/>
</dbReference>
<name>A0ABU8BRE5_9RHOB</name>
<organism evidence="2 3">
    <name type="scientific">Gemmobacter denitrificans</name>
    <dbReference type="NCBI Taxonomy" id="3123040"/>
    <lineage>
        <taxon>Bacteria</taxon>
        <taxon>Pseudomonadati</taxon>
        <taxon>Pseudomonadota</taxon>
        <taxon>Alphaproteobacteria</taxon>
        <taxon>Rhodobacterales</taxon>
        <taxon>Paracoccaceae</taxon>
        <taxon>Gemmobacter</taxon>
    </lineage>
</organism>
<comment type="caution">
    <text evidence="2">The sequence shown here is derived from an EMBL/GenBank/DDBJ whole genome shotgun (WGS) entry which is preliminary data.</text>
</comment>
<keyword evidence="1" id="KW-0812">Transmembrane</keyword>
<keyword evidence="1" id="KW-1133">Transmembrane helix</keyword>
<gene>
    <name evidence="2" type="ORF">V6590_03625</name>
</gene>
<dbReference type="EMBL" id="JBALHR010000002">
    <property type="protein sequence ID" value="MEH7827226.1"/>
    <property type="molecule type" value="Genomic_DNA"/>
</dbReference>
<dbReference type="RefSeq" id="WP_335419691.1">
    <property type="nucleotide sequence ID" value="NZ_JBALHR010000002.1"/>
</dbReference>
<sequence length="162" mass="17495">MLRILALAGAIAGGAGLSQFPEFSQQYLQRLAGQVDALQAVVADFDRTASRNQLTRDEALAQMTGTTFLDDRRADMGLTFDRAARLEQNLAALRGASPLQRLTMPQRLGDAETLAATWADFRPAVPVTVDGLLLGGIGFLGGWMATMGLLSLLAWPFRRLFA</sequence>
<dbReference type="Proteomes" id="UP001431963">
    <property type="component" value="Unassembled WGS sequence"/>
</dbReference>
<dbReference type="Pfam" id="PF11157">
    <property type="entry name" value="DUF2937"/>
    <property type="match status" value="1"/>
</dbReference>
<evidence type="ECO:0000256" key="1">
    <source>
        <dbReference type="SAM" id="Phobius"/>
    </source>
</evidence>
<feature type="transmembrane region" description="Helical" evidence="1">
    <location>
        <begin position="132"/>
        <end position="155"/>
    </location>
</feature>
<protein>
    <submittedName>
        <fullName evidence="2">DUF2937 family protein</fullName>
    </submittedName>
</protein>
<reference evidence="2" key="1">
    <citation type="submission" date="2024-02" db="EMBL/GenBank/DDBJ databases">
        <title>Genome sequences of strain Gemmobacter sp. JM10B15.</title>
        <authorList>
            <person name="Zhang M."/>
        </authorList>
    </citation>
    <scope>NUCLEOTIDE SEQUENCE</scope>
    <source>
        <strain evidence="2">JM10B15</strain>
    </source>
</reference>
<keyword evidence="1" id="KW-0472">Membrane</keyword>
<proteinExistence type="predicted"/>